<evidence type="ECO:0000313" key="1">
    <source>
        <dbReference type="EMBL" id="MEE1889427.1"/>
    </source>
</evidence>
<sequence length="65" mass="7252">MPLADLFMANVYSGYFVSERVKNWFERHCLEALQLALIPQVSDISVELNGALLNLNQTLGRGTAI</sequence>
<dbReference type="EMBL" id="JAZDCT010000023">
    <property type="protein sequence ID" value="MEE1889427.1"/>
    <property type="molecule type" value="Genomic_DNA"/>
</dbReference>
<dbReference type="Proteomes" id="UP001354227">
    <property type="component" value="Unassembled WGS sequence"/>
</dbReference>
<gene>
    <name evidence="1" type="ORF">V0R62_17330</name>
</gene>
<comment type="caution">
    <text evidence="1">The sequence shown here is derived from an EMBL/GenBank/DDBJ whole genome shotgun (WGS) entry which is preliminary data.</text>
</comment>
<protein>
    <submittedName>
        <fullName evidence="1">Uncharacterized protein</fullName>
    </submittedName>
</protein>
<name>A0ABU7HEQ7_9PSED</name>
<organism evidence="1 2">
    <name type="scientific">Pseudomonas carassii</name>
    <dbReference type="NCBI Taxonomy" id="3115855"/>
    <lineage>
        <taxon>Bacteria</taxon>
        <taxon>Pseudomonadati</taxon>
        <taxon>Pseudomonadota</taxon>
        <taxon>Gammaproteobacteria</taxon>
        <taxon>Pseudomonadales</taxon>
        <taxon>Pseudomonadaceae</taxon>
        <taxon>Pseudomonas</taxon>
    </lineage>
</organism>
<keyword evidence="2" id="KW-1185">Reference proteome</keyword>
<reference evidence="1" key="1">
    <citation type="submission" date="2024-01" db="EMBL/GenBank/DDBJ databases">
        <title>Unpublished Manusciprt.</title>
        <authorList>
            <person name="Duman M."/>
            <person name="Valdes E.G."/>
            <person name="Ajmi N."/>
            <person name="Altun S."/>
            <person name="Saticioglu I.B."/>
        </authorList>
    </citation>
    <scope>NUCLEOTIDE SEQUENCE</scope>
    <source>
        <strain evidence="1">137P</strain>
    </source>
</reference>
<dbReference type="RefSeq" id="WP_330104603.1">
    <property type="nucleotide sequence ID" value="NZ_JAZDCT010000023.1"/>
</dbReference>
<proteinExistence type="predicted"/>
<evidence type="ECO:0000313" key="2">
    <source>
        <dbReference type="Proteomes" id="UP001354227"/>
    </source>
</evidence>
<accession>A0ABU7HEQ7</accession>